<keyword evidence="4" id="KW-1185">Reference proteome</keyword>
<dbReference type="EMBL" id="CATQJL010000112">
    <property type="protein sequence ID" value="CAJ0595580.1"/>
    <property type="molecule type" value="Genomic_DNA"/>
</dbReference>
<accession>A0AA36M215</accession>
<sequence length="165" mass="18814">MRPRKYNYFNLFSEHMSGLAFFSTANVPILWGILCSGHVVIALNRFTVFRVPQQQNKNWKGSTAVMSVIALWLLSIVTTIPAIIFYRNPPYFYITNKGYLQLAGEIKNEYIFYHGVAISIIAVTVCSACYGLSYKKAKNFGNYTLIPARDGIRDFWRFADDASVD</sequence>
<name>A0AA36M215_CYLNA</name>
<evidence type="ECO:0000259" key="2">
    <source>
        <dbReference type="Pfam" id="PF10328"/>
    </source>
</evidence>
<feature type="transmembrane region" description="Helical" evidence="1">
    <location>
        <begin position="64"/>
        <end position="86"/>
    </location>
</feature>
<keyword evidence="1" id="KW-0812">Transmembrane</keyword>
<feature type="transmembrane region" description="Helical" evidence="1">
    <location>
        <begin position="110"/>
        <end position="132"/>
    </location>
</feature>
<feature type="transmembrane region" description="Helical" evidence="1">
    <location>
        <begin position="20"/>
        <end position="43"/>
    </location>
</feature>
<gene>
    <name evidence="3" type="ORF">CYNAS_LOCUS7563</name>
</gene>
<dbReference type="Gene3D" id="1.20.1070.10">
    <property type="entry name" value="Rhodopsin 7-helix transmembrane proteins"/>
    <property type="match status" value="1"/>
</dbReference>
<dbReference type="Pfam" id="PF10328">
    <property type="entry name" value="7TM_GPCR_Srx"/>
    <property type="match status" value="1"/>
</dbReference>
<feature type="domain" description="7TM GPCR serpentine receptor class x (Srx)" evidence="2">
    <location>
        <begin position="29"/>
        <end position="125"/>
    </location>
</feature>
<keyword evidence="1" id="KW-0472">Membrane</keyword>
<proteinExistence type="predicted"/>
<dbReference type="SUPFAM" id="SSF81321">
    <property type="entry name" value="Family A G protein-coupled receptor-like"/>
    <property type="match status" value="1"/>
</dbReference>
<organism evidence="3 4">
    <name type="scientific">Cylicocyclus nassatus</name>
    <name type="common">Nematode worm</name>
    <dbReference type="NCBI Taxonomy" id="53992"/>
    <lineage>
        <taxon>Eukaryota</taxon>
        <taxon>Metazoa</taxon>
        <taxon>Ecdysozoa</taxon>
        <taxon>Nematoda</taxon>
        <taxon>Chromadorea</taxon>
        <taxon>Rhabditida</taxon>
        <taxon>Rhabditina</taxon>
        <taxon>Rhabditomorpha</taxon>
        <taxon>Strongyloidea</taxon>
        <taxon>Strongylidae</taxon>
        <taxon>Cylicocyclus</taxon>
    </lineage>
</organism>
<comment type="caution">
    <text evidence="3">The sequence shown here is derived from an EMBL/GenBank/DDBJ whole genome shotgun (WGS) entry which is preliminary data.</text>
</comment>
<reference evidence="3" key="1">
    <citation type="submission" date="2023-07" db="EMBL/GenBank/DDBJ databases">
        <authorList>
            <consortium name="CYATHOMIX"/>
        </authorList>
    </citation>
    <scope>NUCLEOTIDE SEQUENCE</scope>
    <source>
        <strain evidence="3">N/A</strain>
    </source>
</reference>
<dbReference type="Proteomes" id="UP001176961">
    <property type="component" value="Unassembled WGS sequence"/>
</dbReference>
<dbReference type="AlphaFoldDB" id="A0AA36M215"/>
<protein>
    <recommendedName>
        <fullName evidence="2">7TM GPCR serpentine receptor class x (Srx) domain-containing protein</fullName>
    </recommendedName>
</protein>
<evidence type="ECO:0000313" key="3">
    <source>
        <dbReference type="EMBL" id="CAJ0595580.1"/>
    </source>
</evidence>
<evidence type="ECO:0000256" key="1">
    <source>
        <dbReference type="SAM" id="Phobius"/>
    </source>
</evidence>
<keyword evidence="1" id="KW-1133">Transmembrane helix</keyword>
<dbReference type="CDD" id="cd00637">
    <property type="entry name" value="7tm_classA_rhodopsin-like"/>
    <property type="match status" value="1"/>
</dbReference>
<evidence type="ECO:0000313" key="4">
    <source>
        <dbReference type="Proteomes" id="UP001176961"/>
    </source>
</evidence>
<dbReference type="InterPro" id="IPR019430">
    <property type="entry name" value="7TM_GPCR_serpentine_rcpt_Srx"/>
</dbReference>